<dbReference type="AlphaFoldDB" id="A0A939G3U5"/>
<comment type="caution">
    <text evidence="1">The sequence shown here is derived from an EMBL/GenBank/DDBJ whole genome shotgun (WGS) entry which is preliminary data.</text>
</comment>
<dbReference type="Proteomes" id="UP000664122">
    <property type="component" value="Unassembled WGS sequence"/>
</dbReference>
<evidence type="ECO:0000313" key="2">
    <source>
        <dbReference type="Proteomes" id="UP000664122"/>
    </source>
</evidence>
<evidence type="ECO:0000313" key="1">
    <source>
        <dbReference type="EMBL" id="MBO0664574.1"/>
    </source>
</evidence>
<dbReference type="RefSeq" id="WP_207259489.1">
    <property type="nucleotide sequence ID" value="NZ_JAFMPP010000031.1"/>
</dbReference>
<keyword evidence="2" id="KW-1185">Reference proteome</keyword>
<reference evidence="1" key="1">
    <citation type="submission" date="2021-03" db="EMBL/GenBank/DDBJ databases">
        <title>Whole genome sequence of Jiella sp. CQZ9-1.</title>
        <authorList>
            <person name="Tuo L."/>
        </authorList>
    </citation>
    <scope>NUCLEOTIDE SEQUENCE</scope>
    <source>
        <strain evidence="1">CQZ9-1</strain>
    </source>
</reference>
<protein>
    <submittedName>
        <fullName evidence="1">Uncharacterized protein</fullName>
    </submittedName>
</protein>
<name>A0A939G3U5_9HYPH</name>
<gene>
    <name evidence="1" type="ORF">J1C48_18590</name>
</gene>
<proteinExistence type="predicted"/>
<accession>A0A939G3U5</accession>
<dbReference type="EMBL" id="JAFMPP010000031">
    <property type="protein sequence ID" value="MBO0664574.1"/>
    <property type="molecule type" value="Genomic_DNA"/>
</dbReference>
<organism evidence="1 2">
    <name type="scientific">Jiella flava</name>
    <dbReference type="NCBI Taxonomy" id="2816857"/>
    <lineage>
        <taxon>Bacteria</taxon>
        <taxon>Pseudomonadati</taxon>
        <taxon>Pseudomonadota</taxon>
        <taxon>Alphaproteobacteria</taxon>
        <taxon>Hyphomicrobiales</taxon>
        <taxon>Aurantimonadaceae</taxon>
        <taxon>Jiella</taxon>
    </lineage>
</organism>
<sequence length="71" mass="8140">MVARAVSFFKARYSKIPVFLKLGGVARRRYPVSAKNSDALWIADFRLRAIYSVGPKIGIDFRQSTMRRFKG</sequence>